<evidence type="ECO:0000256" key="2">
    <source>
        <dbReference type="ARBA" id="ARBA00005382"/>
    </source>
</evidence>
<evidence type="ECO:0000313" key="10">
    <source>
        <dbReference type="WBParaSite" id="ACRNAN_scaffold4174.g6926.t1"/>
    </source>
</evidence>
<dbReference type="PANTHER" id="PTHR11069:SF23">
    <property type="entry name" value="LYSOSOMAL ACID GLUCOSYLCERAMIDASE"/>
    <property type="match status" value="1"/>
</dbReference>
<evidence type="ECO:0000256" key="4">
    <source>
        <dbReference type="ARBA" id="ARBA00022729"/>
    </source>
</evidence>
<organism evidence="9 10">
    <name type="scientific">Acrobeloides nanus</name>
    <dbReference type="NCBI Taxonomy" id="290746"/>
    <lineage>
        <taxon>Eukaryota</taxon>
        <taxon>Metazoa</taxon>
        <taxon>Ecdysozoa</taxon>
        <taxon>Nematoda</taxon>
        <taxon>Chromadorea</taxon>
        <taxon>Rhabditida</taxon>
        <taxon>Tylenchina</taxon>
        <taxon>Cephalobomorpha</taxon>
        <taxon>Cephaloboidea</taxon>
        <taxon>Cephalobidae</taxon>
        <taxon>Acrobeloides</taxon>
    </lineage>
</organism>
<name>A0A914DVQ4_9BILA</name>
<sequence>MHWYDDFGWFGSAYGSNVLENIHQSHPDKWILNTEGCVYKPSNGETNFIGNWQDGDYYARDIIDNLNHWSTGWVDWNMVLNEDRGPLWNMSLDTGTIVDAPIIIKNDGTEFYKNPAYYIMGHFSKFIVPNSTRVNMNLNQSVDSPVQGVSFLTPSNQIVTVLYNWNNITNYTVSLQTKGSNNWINLQLEKLSITTLIWNQVTTTAAPSTSATNLAGNVWICVFSIITFLLR</sequence>
<dbReference type="EC" id="3.2.1.45" evidence="3 6"/>
<dbReference type="WBParaSite" id="ACRNAN_scaffold4174.g6926.t1">
    <property type="protein sequence ID" value="ACRNAN_scaffold4174.g6926.t1"/>
    <property type="gene ID" value="ACRNAN_scaffold4174.g6926"/>
</dbReference>
<feature type="domain" description="Glycosyl hydrolase family 30 TIM-barrel" evidence="7">
    <location>
        <begin position="2"/>
        <end position="127"/>
    </location>
</feature>
<dbReference type="Pfam" id="PF17189">
    <property type="entry name" value="Glyco_hydro_30C"/>
    <property type="match status" value="1"/>
</dbReference>
<evidence type="ECO:0000256" key="3">
    <source>
        <dbReference type="ARBA" id="ARBA00012658"/>
    </source>
</evidence>
<keyword evidence="6" id="KW-0326">Glycosidase</keyword>
<keyword evidence="6" id="KW-0443">Lipid metabolism</keyword>
<dbReference type="SUPFAM" id="SSF51445">
    <property type="entry name" value="(Trans)glycosidases"/>
    <property type="match status" value="1"/>
</dbReference>
<dbReference type="InterPro" id="IPR017853">
    <property type="entry name" value="GH"/>
</dbReference>
<dbReference type="GO" id="GO:0006680">
    <property type="term" value="P:glucosylceramide catabolic process"/>
    <property type="evidence" value="ECO:0007669"/>
    <property type="project" value="TreeGrafter"/>
</dbReference>
<dbReference type="InterPro" id="IPR001139">
    <property type="entry name" value="Glyco_hydro_30"/>
</dbReference>
<evidence type="ECO:0000256" key="1">
    <source>
        <dbReference type="ARBA" id="ARBA00001013"/>
    </source>
</evidence>
<dbReference type="GO" id="GO:0004348">
    <property type="term" value="F:glucosylceramidase activity"/>
    <property type="evidence" value="ECO:0007669"/>
    <property type="project" value="UniProtKB-EC"/>
</dbReference>
<evidence type="ECO:0000259" key="8">
    <source>
        <dbReference type="Pfam" id="PF17189"/>
    </source>
</evidence>
<keyword evidence="6" id="KW-0746">Sphingolipid metabolism</keyword>
<feature type="domain" description="Glycosyl hydrolase family 30 beta sandwich" evidence="8">
    <location>
        <begin position="130"/>
        <end position="196"/>
    </location>
</feature>
<comment type="catalytic activity">
    <reaction evidence="1">
        <text>a beta-D-glucosyl-(1&lt;-&gt;1')-N-acylsphing-4-enine + H2O = an N-acylsphing-4-enine + D-glucose</text>
        <dbReference type="Rhea" id="RHEA:13269"/>
        <dbReference type="ChEBI" id="CHEBI:4167"/>
        <dbReference type="ChEBI" id="CHEBI:15377"/>
        <dbReference type="ChEBI" id="CHEBI:22801"/>
        <dbReference type="ChEBI" id="CHEBI:52639"/>
        <dbReference type="EC" id="3.2.1.45"/>
    </reaction>
    <physiologicalReaction direction="left-to-right" evidence="1">
        <dbReference type="Rhea" id="RHEA:13270"/>
    </physiologicalReaction>
</comment>
<dbReference type="Pfam" id="PF02055">
    <property type="entry name" value="Glyco_hydro_30"/>
    <property type="match status" value="1"/>
</dbReference>
<dbReference type="InterPro" id="IPR033453">
    <property type="entry name" value="Glyco_hydro_30_TIM-barrel"/>
</dbReference>
<evidence type="ECO:0000259" key="7">
    <source>
        <dbReference type="Pfam" id="PF02055"/>
    </source>
</evidence>
<keyword evidence="5 6" id="KW-0378">Hydrolase</keyword>
<dbReference type="GO" id="GO:0016020">
    <property type="term" value="C:membrane"/>
    <property type="evidence" value="ECO:0007669"/>
    <property type="project" value="GOC"/>
</dbReference>
<dbReference type="InterPro" id="IPR033452">
    <property type="entry name" value="GH30_C"/>
</dbReference>
<evidence type="ECO:0000256" key="5">
    <source>
        <dbReference type="ARBA" id="ARBA00022801"/>
    </source>
</evidence>
<dbReference type="PANTHER" id="PTHR11069">
    <property type="entry name" value="GLUCOSYLCERAMIDASE"/>
    <property type="match status" value="1"/>
</dbReference>
<accession>A0A914DVQ4</accession>
<evidence type="ECO:0000313" key="9">
    <source>
        <dbReference type="Proteomes" id="UP000887540"/>
    </source>
</evidence>
<proteinExistence type="inferred from homology"/>
<comment type="similarity">
    <text evidence="2 6">Belongs to the glycosyl hydrolase 30 family.</text>
</comment>
<protein>
    <recommendedName>
        <fullName evidence="3 6">Glucosylceramidase</fullName>
        <ecNumber evidence="3 6">3.2.1.45</ecNumber>
    </recommendedName>
</protein>
<dbReference type="Gene3D" id="3.20.20.80">
    <property type="entry name" value="Glycosidases"/>
    <property type="match status" value="1"/>
</dbReference>
<dbReference type="AlphaFoldDB" id="A0A914DVQ4"/>
<keyword evidence="4" id="KW-0732">Signal</keyword>
<keyword evidence="9" id="KW-1185">Reference proteome</keyword>
<reference evidence="10" key="1">
    <citation type="submission" date="2022-11" db="UniProtKB">
        <authorList>
            <consortium name="WormBaseParasite"/>
        </authorList>
    </citation>
    <scope>IDENTIFICATION</scope>
</reference>
<dbReference type="Proteomes" id="UP000887540">
    <property type="component" value="Unplaced"/>
</dbReference>
<evidence type="ECO:0000256" key="6">
    <source>
        <dbReference type="RuleBase" id="RU361188"/>
    </source>
</evidence>